<feature type="region of interest" description="Disordered" evidence="10">
    <location>
        <begin position="128"/>
        <end position="193"/>
    </location>
</feature>
<evidence type="ECO:0000256" key="1">
    <source>
        <dbReference type="ARBA" id="ARBA00004123"/>
    </source>
</evidence>
<keyword evidence="13" id="KW-1185">Reference proteome</keyword>
<feature type="domain" description="C2H2-type" evidence="11">
    <location>
        <begin position="330"/>
        <end position="357"/>
    </location>
</feature>
<evidence type="ECO:0000313" key="13">
    <source>
        <dbReference type="Proteomes" id="UP001652582"/>
    </source>
</evidence>
<dbReference type="InterPro" id="IPR050331">
    <property type="entry name" value="Zinc_finger"/>
</dbReference>
<sequence>MAAKTWKIEKDLCRCCHAEGTFDNLAEPRTFLEKEEVYTDMLRECLDVDIPPVPGELCAITYTICTACITRLRDACNFKKQVQDCEQRFMTMYYKNAIQGVKPETVVKEELEVSLELQQSEDEILVLKKEEDDDDEDALMDFTNDDDDLSDDFPIKRPTTSTKTRSKAKPKPKPSPVKKEKPPPKKKVEAKPVKEKKGQIYVDFTETHGTDGDKRYACNVCRKPFKKRQLFSQHYKQVHLKQRPRLRGCHLCDVKVPTHMRAFHMEEHGLPAPTCEACGKKFAQQSQVLRHQRFYHMGETDYRCEVCDLSFFSSYMMRRHMVKHKPDKPFECEVCGKAFKWKKNLHTHLMIHANVRPHVCKVCNEAFVQSSSLRYHMTKRHPND</sequence>
<evidence type="ECO:0000259" key="12">
    <source>
        <dbReference type="PROSITE" id="PS51915"/>
    </source>
</evidence>
<dbReference type="GeneID" id="112047134"/>
<dbReference type="InterPro" id="IPR036236">
    <property type="entry name" value="Znf_C2H2_sf"/>
</dbReference>
<dbReference type="RefSeq" id="XP_023939898.2">
    <property type="nucleotide sequence ID" value="XM_024084130.2"/>
</dbReference>
<keyword evidence="4 8" id="KW-0863">Zinc-finger</keyword>
<dbReference type="SMART" id="SM00868">
    <property type="entry name" value="zf-AD"/>
    <property type="match status" value="1"/>
</dbReference>
<feature type="compositionally biased region" description="Basic and acidic residues" evidence="10">
    <location>
        <begin position="177"/>
        <end position="193"/>
    </location>
</feature>
<evidence type="ECO:0000256" key="6">
    <source>
        <dbReference type="ARBA" id="ARBA00023125"/>
    </source>
</evidence>
<evidence type="ECO:0000256" key="9">
    <source>
        <dbReference type="PROSITE-ProRule" id="PRU01263"/>
    </source>
</evidence>
<dbReference type="GO" id="GO:0010468">
    <property type="term" value="P:regulation of gene expression"/>
    <property type="evidence" value="ECO:0007669"/>
    <property type="project" value="TreeGrafter"/>
</dbReference>
<keyword evidence="2 9" id="KW-0479">Metal-binding</keyword>
<dbReference type="Gene3D" id="3.30.160.60">
    <property type="entry name" value="Classic Zinc Finger"/>
    <property type="match status" value="5"/>
</dbReference>
<dbReference type="SMART" id="SM00355">
    <property type="entry name" value="ZnF_C2H2"/>
    <property type="match status" value="5"/>
</dbReference>
<feature type="domain" description="ZAD" evidence="12">
    <location>
        <begin position="11"/>
        <end position="92"/>
    </location>
</feature>
<keyword evidence="7" id="KW-0539">Nucleus</keyword>
<evidence type="ECO:0000256" key="3">
    <source>
        <dbReference type="ARBA" id="ARBA00022737"/>
    </source>
</evidence>
<keyword evidence="3" id="KW-0677">Repeat</keyword>
<comment type="subcellular location">
    <subcellularLocation>
        <location evidence="1">Nucleus</location>
    </subcellularLocation>
</comment>
<dbReference type="InterPro" id="IPR013087">
    <property type="entry name" value="Znf_C2H2_type"/>
</dbReference>
<evidence type="ECO:0000256" key="10">
    <source>
        <dbReference type="SAM" id="MobiDB-lite"/>
    </source>
</evidence>
<gene>
    <name evidence="14" type="primary">LOC112047134</name>
</gene>
<proteinExistence type="predicted"/>
<name>A0A6J1N4H0_BICAN</name>
<dbReference type="GO" id="GO:0008270">
    <property type="term" value="F:zinc ion binding"/>
    <property type="evidence" value="ECO:0007669"/>
    <property type="project" value="UniProtKB-UniRule"/>
</dbReference>
<feature type="domain" description="C2H2-type" evidence="11">
    <location>
        <begin position="302"/>
        <end position="329"/>
    </location>
</feature>
<keyword evidence="5 9" id="KW-0862">Zinc</keyword>
<feature type="domain" description="C2H2-type" evidence="11">
    <location>
        <begin position="216"/>
        <end position="244"/>
    </location>
</feature>
<protein>
    <submittedName>
        <fullName evidence="14">Zinc finger protein 260 isoform X8</fullName>
    </submittedName>
</protein>
<dbReference type="Pfam" id="PF13894">
    <property type="entry name" value="zf-C2H2_4"/>
    <property type="match status" value="1"/>
</dbReference>
<dbReference type="GO" id="GO:0005634">
    <property type="term" value="C:nucleus"/>
    <property type="evidence" value="ECO:0007669"/>
    <property type="project" value="UniProtKB-SubCell"/>
</dbReference>
<feature type="binding site" evidence="9">
    <location>
        <position position="65"/>
    </location>
    <ligand>
        <name>Zn(2+)</name>
        <dbReference type="ChEBI" id="CHEBI:29105"/>
    </ligand>
</feature>
<dbReference type="AlphaFoldDB" id="A0A6J1N4H0"/>
<evidence type="ECO:0000256" key="8">
    <source>
        <dbReference type="PROSITE-ProRule" id="PRU00042"/>
    </source>
</evidence>
<dbReference type="PANTHER" id="PTHR16515:SF49">
    <property type="entry name" value="GASTRULA ZINC FINGER PROTEIN XLCGF49.1-LIKE-RELATED"/>
    <property type="match status" value="1"/>
</dbReference>
<dbReference type="GO" id="GO:0003677">
    <property type="term" value="F:DNA binding"/>
    <property type="evidence" value="ECO:0007669"/>
    <property type="project" value="UniProtKB-KW"/>
</dbReference>
<dbReference type="Proteomes" id="UP001652582">
    <property type="component" value="Chromosome 26"/>
</dbReference>
<feature type="domain" description="C2H2-type" evidence="11">
    <location>
        <begin position="358"/>
        <end position="384"/>
    </location>
</feature>
<evidence type="ECO:0000256" key="2">
    <source>
        <dbReference type="ARBA" id="ARBA00022723"/>
    </source>
</evidence>
<dbReference type="Pfam" id="PF12874">
    <property type="entry name" value="zf-met"/>
    <property type="match status" value="1"/>
</dbReference>
<dbReference type="OrthoDB" id="8685330at2759"/>
<reference evidence="14" key="1">
    <citation type="submission" date="2025-08" db="UniProtKB">
        <authorList>
            <consortium name="RefSeq"/>
        </authorList>
    </citation>
    <scope>IDENTIFICATION</scope>
</reference>
<evidence type="ECO:0000256" key="7">
    <source>
        <dbReference type="ARBA" id="ARBA00023242"/>
    </source>
</evidence>
<evidence type="ECO:0000256" key="5">
    <source>
        <dbReference type="ARBA" id="ARBA00022833"/>
    </source>
</evidence>
<dbReference type="InterPro" id="IPR012934">
    <property type="entry name" value="Znf_AD"/>
</dbReference>
<dbReference type="Pfam" id="PF00096">
    <property type="entry name" value="zf-C2H2"/>
    <property type="match status" value="3"/>
</dbReference>
<dbReference type="SUPFAM" id="SSF57667">
    <property type="entry name" value="beta-beta-alpha zinc fingers"/>
    <property type="match status" value="3"/>
</dbReference>
<dbReference type="PROSITE" id="PS00028">
    <property type="entry name" value="ZINC_FINGER_C2H2_1"/>
    <property type="match status" value="5"/>
</dbReference>
<evidence type="ECO:0000256" key="4">
    <source>
        <dbReference type="ARBA" id="ARBA00022771"/>
    </source>
</evidence>
<feature type="domain" description="C2H2-type" evidence="11">
    <location>
        <begin position="273"/>
        <end position="301"/>
    </location>
</feature>
<feature type="binding site" evidence="9">
    <location>
        <position position="68"/>
    </location>
    <ligand>
        <name>Zn(2+)</name>
        <dbReference type="ChEBI" id="CHEBI:29105"/>
    </ligand>
</feature>
<dbReference type="PROSITE" id="PS50157">
    <property type="entry name" value="ZINC_FINGER_C2H2_2"/>
    <property type="match status" value="5"/>
</dbReference>
<keyword evidence="6" id="KW-0238">DNA-binding</keyword>
<feature type="compositionally biased region" description="Acidic residues" evidence="10">
    <location>
        <begin position="131"/>
        <end position="151"/>
    </location>
</feature>
<organism evidence="13 14">
    <name type="scientific">Bicyclus anynana</name>
    <name type="common">Squinting bush brown butterfly</name>
    <dbReference type="NCBI Taxonomy" id="110368"/>
    <lineage>
        <taxon>Eukaryota</taxon>
        <taxon>Metazoa</taxon>
        <taxon>Ecdysozoa</taxon>
        <taxon>Arthropoda</taxon>
        <taxon>Hexapoda</taxon>
        <taxon>Insecta</taxon>
        <taxon>Pterygota</taxon>
        <taxon>Neoptera</taxon>
        <taxon>Endopterygota</taxon>
        <taxon>Lepidoptera</taxon>
        <taxon>Glossata</taxon>
        <taxon>Ditrysia</taxon>
        <taxon>Papilionoidea</taxon>
        <taxon>Nymphalidae</taxon>
        <taxon>Satyrinae</taxon>
        <taxon>Satyrini</taxon>
        <taxon>Mycalesina</taxon>
        <taxon>Bicyclus</taxon>
    </lineage>
</organism>
<accession>A0A6J1N4H0</accession>
<evidence type="ECO:0000313" key="14">
    <source>
        <dbReference type="RefSeq" id="XP_023939898.2"/>
    </source>
</evidence>
<dbReference type="PROSITE" id="PS51915">
    <property type="entry name" value="ZAD"/>
    <property type="match status" value="1"/>
</dbReference>
<dbReference type="PANTHER" id="PTHR16515">
    <property type="entry name" value="PR DOMAIN ZINC FINGER PROTEIN"/>
    <property type="match status" value="1"/>
</dbReference>
<feature type="binding site" evidence="9">
    <location>
        <position position="16"/>
    </location>
    <ligand>
        <name>Zn(2+)</name>
        <dbReference type="ChEBI" id="CHEBI:29105"/>
    </ligand>
</feature>
<evidence type="ECO:0000259" key="11">
    <source>
        <dbReference type="PROSITE" id="PS50157"/>
    </source>
</evidence>
<feature type="binding site" evidence="9">
    <location>
        <position position="13"/>
    </location>
    <ligand>
        <name>Zn(2+)</name>
        <dbReference type="ChEBI" id="CHEBI:29105"/>
    </ligand>
</feature>